<keyword evidence="2" id="KW-1185">Reference proteome</keyword>
<dbReference type="Proteomes" id="UP000789920">
    <property type="component" value="Unassembled WGS sequence"/>
</dbReference>
<reference evidence="1" key="1">
    <citation type="submission" date="2021-06" db="EMBL/GenBank/DDBJ databases">
        <authorList>
            <person name="Kallberg Y."/>
            <person name="Tangrot J."/>
            <person name="Rosling A."/>
        </authorList>
    </citation>
    <scope>NUCLEOTIDE SEQUENCE</scope>
    <source>
        <strain evidence="1">MA461A</strain>
    </source>
</reference>
<accession>A0ACA9PIT5</accession>
<dbReference type="EMBL" id="CAJVQC010020896">
    <property type="protein sequence ID" value="CAG8710676.1"/>
    <property type="molecule type" value="Genomic_DNA"/>
</dbReference>
<proteinExistence type="predicted"/>
<gene>
    <name evidence="1" type="ORF">RPERSI_LOCUS10514</name>
</gene>
<comment type="caution">
    <text evidence="1">The sequence shown here is derived from an EMBL/GenBank/DDBJ whole genome shotgun (WGS) entry which is preliminary data.</text>
</comment>
<sequence length="292" mass="33406">NLFCQKEAPKLSQRESRSALVRELEILISNLDRGTKDYKKASWLKDKLKECENANEVIYQIKKEDSMLKLCVDAILLKLKSMGLIINNNNEAMRCEYISIILNTVVSFLESLKVSPQMNISGVESNGRVDFAVKTTDILDELICIVEGKQNLPGIGIAQNLIQCKSACDMNLITLNKKRKAKELDIYDYYYIYGIISLATEWIFLFHSTEGIYATTNIKYHIPLMEDALQDLTELHESVKEILEIIVGLLDNRLSASKNPLPKNEKYRRKLKHNIVTGYVSFPHQRSKDLSI</sequence>
<evidence type="ECO:0000313" key="2">
    <source>
        <dbReference type="Proteomes" id="UP000789920"/>
    </source>
</evidence>
<feature type="non-terminal residue" evidence="1">
    <location>
        <position position="1"/>
    </location>
</feature>
<feature type="non-terminal residue" evidence="1">
    <location>
        <position position="292"/>
    </location>
</feature>
<organism evidence="1 2">
    <name type="scientific">Racocetra persica</name>
    <dbReference type="NCBI Taxonomy" id="160502"/>
    <lineage>
        <taxon>Eukaryota</taxon>
        <taxon>Fungi</taxon>
        <taxon>Fungi incertae sedis</taxon>
        <taxon>Mucoromycota</taxon>
        <taxon>Glomeromycotina</taxon>
        <taxon>Glomeromycetes</taxon>
        <taxon>Diversisporales</taxon>
        <taxon>Gigasporaceae</taxon>
        <taxon>Racocetra</taxon>
    </lineage>
</organism>
<protein>
    <submittedName>
        <fullName evidence="1">19056_t:CDS:1</fullName>
    </submittedName>
</protein>
<evidence type="ECO:0000313" key="1">
    <source>
        <dbReference type="EMBL" id="CAG8710676.1"/>
    </source>
</evidence>
<name>A0ACA9PIT5_9GLOM</name>